<dbReference type="HOGENOM" id="CLU_1120039_0_0_1"/>
<evidence type="ECO:0000313" key="1">
    <source>
        <dbReference type="EMBL" id="KIW67201.1"/>
    </source>
</evidence>
<name>A0A0D2CPV6_9EURO</name>
<proteinExistence type="predicted"/>
<reference evidence="1 2" key="1">
    <citation type="submission" date="2015-01" db="EMBL/GenBank/DDBJ databases">
        <title>The Genome Sequence of Capronia semiimmersa CBS27337.</title>
        <authorList>
            <consortium name="The Broad Institute Genomics Platform"/>
            <person name="Cuomo C."/>
            <person name="de Hoog S."/>
            <person name="Gorbushina A."/>
            <person name="Stielow B."/>
            <person name="Teixiera M."/>
            <person name="Abouelleil A."/>
            <person name="Chapman S.B."/>
            <person name="Priest M."/>
            <person name="Young S.K."/>
            <person name="Wortman J."/>
            <person name="Nusbaum C."/>
            <person name="Birren B."/>
        </authorList>
    </citation>
    <scope>NUCLEOTIDE SEQUENCE [LARGE SCALE GENOMIC DNA]</scope>
    <source>
        <strain evidence="1 2">CBS 27337</strain>
    </source>
</reference>
<organism evidence="1 2">
    <name type="scientific">Phialophora macrospora</name>
    <dbReference type="NCBI Taxonomy" id="1851006"/>
    <lineage>
        <taxon>Eukaryota</taxon>
        <taxon>Fungi</taxon>
        <taxon>Dikarya</taxon>
        <taxon>Ascomycota</taxon>
        <taxon>Pezizomycotina</taxon>
        <taxon>Eurotiomycetes</taxon>
        <taxon>Chaetothyriomycetidae</taxon>
        <taxon>Chaetothyriales</taxon>
        <taxon>Herpotrichiellaceae</taxon>
        <taxon>Phialophora</taxon>
    </lineage>
</organism>
<protein>
    <submittedName>
        <fullName evidence="1">Uncharacterized protein</fullName>
    </submittedName>
</protein>
<evidence type="ECO:0000313" key="2">
    <source>
        <dbReference type="Proteomes" id="UP000054266"/>
    </source>
</evidence>
<dbReference type="Proteomes" id="UP000054266">
    <property type="component" value="Unassembled WGS sequence"/>
</dbReference>
<dbReference type="AlphaFoldDB" id="A0A0D2CPV6"/>
<sequence>MSLDTNASPSSLKRPADITALPSDPVRLKRTQVEDDLSLLASDLRENRPLPVKVGSDQDTCTLPAAFPSELARSIMVLCDTETLKNFRLTTSMWDHAPGPIMFNQVTIVPHIYFMERFFYAFRTSKLRERVREILIDNRWAEQLVGAVQKSPEIGQRRPYEGSMFTLGESIEFYSSKTNYESDVYYYPSLESNLFATLFTLTSALEVVRTVRLYTFDEGGNVSVDTINEYPTLVLRDHIVASTVLVEF</sequence>
<keyword evidence="2" id="KW-1185">Reference proteome</keyword>
<dbReference type="EMBL" id="KN846959">
    <property type="protein sequence ID" value="KIW67201.1"/>
    <property type="molecule type" value="Genomic_DNA"/>
</dbReference>
<gene>
    <name evidence="1" type="ORF">PV04_06468</name>
</gene>
<accession>A0A0D2CPV6</accession>